<evidence type="ECO:0000256" key="2">
    <source>
        <dbReference type="SAM" id="MobiDB-lite"/>
    </source>
</evidence>
<dbReference type="Proteomes" id="UP000228934">
    <property type="component" value="Unassembled WGS sequence"/>
</dbReference>
<evidence type="ECO:0000313" key="4">
    <source>
        <dbReference type="Proteomes" id="UP000228934"/>
    </source>
</evidence>
<dbReference type="InterPro" id="IPR032940">
    <property type="entry name" value="CAMSAP"/>
</dbReference>
<dbReference type="OrthoDB" id="2125658at2759"/>
<feature type="region of interest" description="Disordered" evidence="2">
    <location>
        <begin position="196"/>
        <end position="216"/>
    </location>
</feature>
<dbReference type="GO" id="GO:0036449">
    <property type="term" value="C:microtubule minus-end"/>
    <property type="evidence" value="ECO:0007669"/>
    <property type="project" value="TreeGrafter"/>
</dbReference>
<dbReference type="PANTHER" id="PTHR21595:SF3">
    <property type="entry name" value="CALMODULIN-REGULATED SPECTRIN-ASSOCIATED PROTEIN 1"/>
    <property type="match status" value="1"/>
</dbReference>
<dbReference type="AlphaFoldDB" id="A0A2G9S4H5"/>
<dbReference type="GO" id="GO:0031122">
    <property type="term" value="P:cytoplasmic microtubule organization"/>
    <property type="evidence" value="ECO:0007669"/>
    <property type="project" value="TreeGrafter"/>
</dbReference>
<accession>A0A2G9S4H5</accession>
<feature type="compositionally biased region" description="Basic and acidic residues" evidence="2">
    <location>
        <begin position="97"/>
        <end position="107"/>
    </location>
</feature>
<dbReference type="EMBL" id="KV925742">
    <property type="protein sequence ID" value="PIO35079.1"/>
    <property type="molecule type" value="Genomic_DNA"/>
</dbReference>
<protein>
    <submittedName>
        <fullName evidence="3">Uncharacterized protein</fullName>
    </submittedName>
</protein>
<sequence>MHNSFHVITPTQSIETLPHLKSVPALKSPEMYRIKVKNKAKGTKDVVNSLRATCVGSSESSGKENVPVDEWLKNKSSLIEVNLFELIEPDEEEGTDNPEKSTDAIGEDQKSGIGFFFKDDQKAEDELAKKRAAFLLKQRKAEEACLRKQQLEAKVELKRDEARRKAEEDRIRKDEEKARRELIKQEYLQRKQQQILEEQGLGRPKPKPKKSHPSPDLVCHWHLEQLQRQKVSTLAEHHHTVDSVEVLSLRSRHQSRMAEHSISGGIFRSKTL</sequence>
<keyword evidence="4" id="KW-1185">Reference proteome</keyword>
<proteinExistence type="predicted"/>
<reference evidence="4" key="1">
    <citation type="journal article" date="2017" name="Nat. Commun.">
        <title>The North American bullfrog draft genome provides insight into hormonal regulation of long noncoding RNA.</title>
        <authorList>
            <person name="Hammond S.A."/>
            <person name="Warren R.L."/>
            <person name="Vandervalk B.P."/>
            <person name="Kucuk E."/>
            <person name="Khan H."/>
            <person name="Gibb E.A."/>
            <person name="Pandoh P."/>
            <person name="Kirk H."/>
            <person name="Zhao Y."/>
            <person name="Jones M."/>
            <person name="Mungall A.J."/>
            <person name="Coope R."/>
            <person name="Pleasance S."/>
            <person name="Moore R.A."/>
            <person name="Holt R.A."/>
            <person name="Round J.M."/>
            <person name="Ohora S."/>
            <person name="Walle B.V."/>
            <person name="Veldhoen N."/>
            <person name="Helbing C.C."/>
            <person name="Birol I."/>
        </authorList>
    </citation>
    <scope>NUCLEOTIDE SEQUENCE [LARGE SCALE GENOMIC DNA]</scope>
</reference>
<dbReference type="GO" id="GO:0005516">
    <property type="term" value="F:calmodulin binding"/>
    <property type="evidence" value="ECO:0007669"/>
    <property type="project" value="InterPro"/>
</dbReference>
<evidence type="ECO:0000256" key="1">
    <source>
        <dbReference type="SAM" id="Coils"/>
    </source>
</evidence>
<name>A0A2G9S4H5_AQUCT</name>
<dbReference type="GO" id="GO:0051011">
    <property type="term" value="F:microtubule minus-end binding"/>
    <property type="evidence" value="ECO:0007669"/>
    <property type="project" value="TreeGrafter"/>
</dbReference>
<feature type="coiled-coil region" evidence="1">
    <location>
        <begin position="141"/>
        <end position="179"/>
    </location>
</feature>
<evidence type="ECO:0000313" key="3">
    <source>
        <dbReference type="EMBL" id="PIO35079.1"/>
    </source>
</evidence>
<gene>
    <name evidence="3" type="ORF">AB205_0012850</name>
</gene>
<organism evidence="3 4">
    <name type="scientific">Aquarana catesbeiana</name>
    <name type="common">American bullfrog</name>
    <name type="synonym">Rana catesbeiana</name>
    <dbReference type="NCBI Taxonomy" id="8400"/>
    <lineage>
        <taxon>Eukaryota</taxon>
        <taxon>Metazoa</taxon>
        <taxon>Chordata</taxon>
        <taxon>Craniata</taxon>
        <taxon>Vertebrata</taxon>
        <taxon>Euteleostomi</taxon>
        <taxon>Amphibia</taxon>
        <taxon>Batrachia</taxon>
        <taxon>Anura</taxon>
        <taxon>Neobatrachia</taxon>
        <taxon>Ranoidea</taxon>
        <taxon>Ranidae</taxon>
        <taxon>Aquarana</taxon>
    </lineage>
</organism>
<feature type="region of interest" description="Disordered" evidence="2">
    <location>
        <begin position="88"/>
        <end position="107"/>
    </location>
</feature>
<keyword evidence="1" id="KW-0175">Coiled coil</keyword>
<dbReference type="PANTHER" id="PTHR21595">
    <property type="entry name" value="PATRONIN"/>
    <property type="match status" value="1"/>
</dbReference>
<dbReference type="GO" id="GO:0007026">
    <property type="term" value="P:negative regulation of microtubule depolymerization"/>
    <property type="evidence" value="ECO:0007669"/>
    <property type="project" value="TreeGrafter"/>
</dbReference>